<proteinExistence type="predicted"/>
<gene>
    <name evidence="2" type="ORF">PQG83_19300</name>
</gene>
<dbReference type="RefSeq" id="WP_312744502.1">
    <property type="nucleotide sequence ID" value="NZ_CP116968.1"/>
</dbReference>
<reference evidence="2 3" key="1">
    <citation type="submission" date="2023-01" db="EMBL/GenBank/DDBJ databases">
        <title>Cultivation and genomic characterization of new, ubiquitous marine nitrite-oxidizing bacteria from the Nitrospirales.</title>
        <authorList>
            <person name="Mueller A.J."/>
            <person name="Daebeler A."/>
            <person name="Herbold C.W."/>
            <person name="Kirkegaard R.H."/>
            <person name="Daims H."/>
        </authorList>
    </citation>
    <scope>NUCLEOTIDE SEQUENCE [LARGE SCALE GENOMIC DNA]</scope>
    <source>
        <strain evidence="2 3">DK</strain>
    </source>
</reference>
<dbReference type="EMBL" id="CP116968">
    <property type="protein sequence ID" value="WNM61866.1"/>
    <property type="molecule type" value="Genomic_DNA"/>
</dbReference>
<feature type="chain" id="PRO_5041744794" description="Lysozyme inhibitor LprI N-terminal domain-containing protein" evidence="1">
    <location>
        <begin position="23"/>
        <end position="124"/>
    </location>
</feature>
<keyword evidence="1" id="KW-0732">Signal</keyword>
<evidence type="ECO:0008006" key="4">
    <source>
        <dbReference type="Google" id="ProtNLM"/>
    </source>
</evidence>
<evidence type="ECO:0000256" key="1">
    <source>
        <dbReference type="SAM" id="SignalP"/>
    </source>
</evidence>
<dbReference type="AlphaFoldDB" id="A0AA96GH95"/>
<dbReference type="Proteomes" id="UP001302494">
    <property type="component" value="Chromosome"/>
</dbReference>
<sequence>MKLFSSLALIILAVVFPTPMFAEPYSPSCEIVLDRVETARKALLPFRRTMELFRAHQSGAYGEAEACVAGSRRGGDKSVSCSQSQWHSPKPDTFALAAIDQYRQERKTFEESFQQARQICLYEP</sequence>
<accession>A0AA96GH95</accession>
<keyword evidence="3" id="KW-1185">Reference proteome</keyword>
<evidence type="ECO:0000313" key="2">
    <source>
        <dbReference type="EMBL" id="WNM61866.1"/>
    </source>
</evidence>
<protein>
    <recommendedName>
        <fullName evidence="4">Lysozyme inhibitor LprI N-terminal domain-containing protein</fullName>
    </recommendedName>
</protein>
<evidence type="ECO:0000313" key="3">
    <source>
        <dbReference type="Proteomes" id="UP001302494"/>
    </source>
</evidence>
<organism evidence="2 3">
    <name type="scientific">Candidatus Nitrospira neomarina</name>
    <dbReference type="NCBI Taxonomy" id="3020899"/>
    <lineage>
        <taxon>Bacteria</taxon>
        <taxon>Pseudomonadati</taxon>
        <taxon>Nitrospirota</taxon>
        <taxon>Nitrospiria</taxon>
        <taxon>Nitrospirales</taxon>
        <taxon>Nitrospiraceae</taxon>
        <taxon>Nitrospira</taxon>
    </lineage>
</organism>
<feature type="signal peptide" evidence="1">
    <location>
        <begin position="1"/>
        <end position="22"/>
    </location>
</feature>
<dbReference type="KEGG" id="nneo:PQG83_19300"/>
<name>A0AA96GH95_9BACT</name>